<evidence type="ECO:0000256" key="2">
    <source>
        <dbReference type="SAM" id="SignalP"/>
    </source>
</evidence>
<proteinExistence type="predicted"/>
<keyword evidence="4" id="KW-1185">Reference proteome</keyword>
<dbReference type="Proteomes" id="UP000764045">
    <property type="component" value="Unassembled WGS sequence"/>
</dbReference>
<dbReference type="Gene3D" id="2.130.10.130">
    <property type="entry name" value="Integrin alpha, N-terminal"/>
    <property type="match status" value="2"/>
</dbReference>
<dbReference type="EMBL" id="JACJJL010000005">
    <property type="protein sequence ID" value="MBM6660956.1"/>
    <property type="molecule type" value="Genomic_DNA"/>
</dbReference>
<sequence>MKHSTLTNSLLIAMALGATASAQAQVFQLNEEKSAELSPVHRSTPIIGDVNNDGTPDFYYGGQGFEGADSKWAWEDPETKEKLDLNWLTSGYLYQSTAPGKWTWSRYIGARSPEGDYSSLLGLPPSTFNYGRWLDFNNDGLLDLYLTGKNEMGFEPAENVGDQKGFYTYLMKNEGGKFTFADISTFPTGDNEKNLPSMNNSSLSFGDYNNDGYTDILIQCMKRWAEDGDDGRVMQYKRLLALYKNNGDGTFTEQHVFNPIPYEQNPMPTDLFEADVESGTMKPTMIAKPMSHGATIMGDLNNDGWLDIVASGYSNDGPCFYIYKNNGDGTFQELDLKGKAFVPVYESDLALADVNNDGWLDIVSFGTDPTPNSPKRGDIFLNNCDGDFNFTLSSVDAGNGIYGSAESTLRLVDINHDGLVDIIDGGWTNVDNKQWGTRIQFQNPDGTFSLQQTLRHFDGGAYEVADLNGDGAIDLIGDGYGFSIAGSNSTAYEYYDGLCTDNIQAPVAPTDVKAESTENGKLTVRFVGDEFELGNAYNVYVKNKATGAMSMIIPADPVTGKLKVFHSLQALLRSDNPAEMAYTISVPDGDYEVGVQTVKNDWTASEFTKAEISISSGIQSAQAVKDETTTVYDVNGVYMGNTTEGLGRGIYIVKQGNKTTKVVK</sequence>
<feature type="signal peptide" evidence="2">
    <location>
        <begin position="1"/>
        <end position="24"/>
    </location>
</feature>
<evidence type="ECO:0000256" key="1">
    <source>
        <dbReference type="ARBA" id="ARBA00022729"/>
    </source>
</evidence>
<dbReference type="AlphaFoldDB" id="A0A939B3W5"/>
<gene>
    <name evidence="3" type="ORF">H6B30_04160</name>
</gene>
<dbReference type="PANTHER" id="PTHR46580">
    <property type="entry name" value="SENSOR KINASE-RELATED"/>
    <property type="match status" value="1"/>
</dbReference>
<evidence type="ECO:0000313" key="4">
    <source>
        <dbReference type="Proteomes" id="UP000764045"/>
    </source>
</evidence>
<reference evidence="3 4" key="1">
    <citation type="journal article" date="2021" name="Sci. Rep.">
        <title>The distribution of antibiotic resistance genes in chicken gut microbiota commensals.</title>
        <authorList>
            <person name="Juricova H."/>
            <person name="Matiasovicova J."/>
            <person name="Kubasova T."/>
            <person name="Cejkova D."/>
            <person name="Rychlik I."/>
        </authorList>
    </citation>
    <scope>NUCLEOTIDE SEQUENCE [LARGE SCALE GENOMIC DNA]</scope>
    <source>
        <strain evidence="3 4">An819</strain>
    </source>
</reference>
<name>A0A939B3W5_9BACT</name>
<dbReference type="InterPro" id="IPR013517">
    <property type="entry name" value="FG-GAP"/>
</dbReference>
<dbReference type="SUPFAM" id="SSF69318">
    <property type="entry name" value="Integrin alpha N-terminal domain"/>
    <property type="match status" value="2"/>
</dbReference>
<accession>A0A939B3W5</accession>
<dbReference type="InterPro" id="IPR028994">
    <property type="entry name" value="Integrin_alpha_N"/>
</dbReference>
<keyword evidence="1 2" id="KW-0732">Signal</keyword>
<dbReference type="Pfam" id="PF13517">
    <property type="entry name" value="FG-GAP_3"/>
    <property type="match status" value="2"/>
</dbReference>
<dbReference type="PANTHER" id="PTHR46580:SF4">
    <property type="entry name" value="ATP_GTP-BINDING PROTEIN"/>
    <property type="match status" value="1"/>
</dbReference>
<evidence type="ECO:0000313" key="3">
    <source>
        <dbReference type="EMBL" id="MBM6660956.1"/>
    </source>
</evidence>
<comment type="caution">
    <text evidence="3">The sequence shown here is derived from an EMBL/GenBank/DDBJ whole genome shotgun (WGS) entry which is preliminary data.</text>
</comment>
<feature type="chain" id="PRO_5037865500" evidence="2">
    <location>
        <begin position="25"/>
        <end position="664"/>
    </location>
</feature>
<dbReference type="RefSeq" id="WP_205108226.1">
    <property type="nucleotide sequence ID" value="NZ_JACJJL010000005.1"/>
</dbReference>
<protein>
    <submittedName>
        <fullName evidence="3">VCBS repeat-containing protein</fullName>
    </submittedName>
</protein>
<organism evidence="3 4">
    <name type="scientific">Marseilla massiliensis</name>
    <dbReference type="NCBI Taxonomy" id="1841864"/>
    <lineage>
        <taxon>Bacteria</taxon>
        <taxon>Pseudomonadati</taxon>
        <taxon>Bacteroidota</taxon>
        <taxon>Bacteroidia</taxon>
        <taxon>Bacteroidales</taxon>
        <taxon>Prevotellaceae</taxon>
        <taxon>Marseilla</taxon>
    </lineage>
</organism>